<evidence type="ECO:0000259" key="1">
    <source>
        <dbReference type="PROSITE" id="PS50943"/>
    </source>
</evidence>
<dbReference type="InterPro" id="IPR011990">
    <property type="entry name" value="TPR-like_helical_dom_sf"/>
</dbReference>
<dbReference type="CDD" id="cd00093">
    <property type="entry name" value="HTH_XRE"/>
    <property type="match status" value="1"/>
</dbReference>
<name>A0ABQ3UBL9_STRHY</name>
<dbReference type="InterPro" id="IPR010982">
    <property type="entry name" value="Lambda_DNA-bd_dom_sf"/>
</dbReference>
<organism evidence="2 3">
    <name type="scientific">Streptomyces hygroscopicus</name>
    <dbReference type="NCBI Taxonomy" id="1912"/>
    <lineage>
        <taxon>Bacteria</taxon>
        <taxon>Bacillati</taxon>
        <taxon>Actinomycetota</taxon>
        <taxon>Actinomycetes</taxon>
        <taxon>Kitasatosporales</taxon>
        <taxon>Streptomycetaceae</taxon>
        <taxon>Streptomyces</taxon>
        <taxon>Streptomyces violaceusniger group</taxon>
    </lineage>
</organism>
<dbReference type="Pfam" id="PF01381">
    <property type="entry name" value="HTH_3"/>
    <property type="match status" value="1"/>
</dbReference>
<dbReference type="PROSITE" id="PS50943">
    <property type="entry name" value="HTH_CROC1"/>
    <property type="match status" value="1"/>
</dbReference>
<keyword evidence="3" id="KW-1185">Reference proteome</keyword>
<protein>
    <recommendedName>
        <fullName evidence="1">HTH cro/C1-type domain-containing protein</fullName>
    </recommendedName>
</protein>
<reference evidence="2" key="1">
    <citation type="submission" date="2024-05" db="EMBL/GenBank/DDBJ databases">
        <title>Whole genome shotgun sequence of Streptomyces hygroscopicus NBRC 113678.</title>
        <authorList>
            <person name="Komaki H."/>
            <person name="Tamura T."/>
        </authorList>
    </citation>
    <scope>NUCLEOTIDE SEQUENCE</scope>
    <source>
        <strain evidence="2">N11-34</strain>
    </source>
</reference>
<evidence type="ECO:0000313" key="3">
    <source>
        <dbReference type="Proteomes" id="UP001054854"/>
    </source>
</evidence>
<accession>A0ABQ3UBL9</accession>
<dbReference type="SUPFAM" id="SSF47413">
    <property type="entry name" value="lambda repressor-like DNA-binding domains"/>
    <property type="match status" value="1"/>
</dbReference>
<dbReference type="Proteomes" id="UP001054854">
    <property type="component" value="Unassembled WGS sequence"/>
</dbReference>
<dbReference type="SMART" id="SM00530">
    <property type="entry name" value="HTH_XRE"/>
    <property type="match status" value="1"/>
</dbReference>
<evidence type="ECO:0000313" key="2">
    <source>
        <dbReference type="EMBL" id="GHJ33000.1"/>
    </source>
</evidence>
<dbReference type="InterPro" id="IPR001387">
    <property type="entry name" value="Cro/C1-type_HTH"/>
</dbReference>
<dbReference type="EMBL" id="BNEK01000005">
    <property type="protein sequence ID" value="GHJ33000.1"/>
    <property type="molecule type" value="Genomic_DNA"/>
</dbReference>
<sequence>MALCGLASTDAVNRAKVKPRPVYLKGWAMAAKRIRLAGRRKAAGFTQESLADYLGVERSTVGRWESAETEPQAWMRPKLAHALGVMVEELQALLDDVTVADTRPSERMTYALENPASADLMVVAYLHEQLRQLDESYDQEASTGLLGTAGQLHGQVKFLRENAASLRVRRALYEVEADSATFMGQLVWDVSQRRDHHAPLGYFEEAVNAARHARDPSTESYATLRMSYVALYGEKNPGRGVTLAEQAAEAARLVSPSLTGLSLLHVAEGHAMTGSLTECEAALRKAEDQFDRVHPDDVAAPYYSVNEFNRLAGSCYLSLGLPERAEHILRMTTRALAAKKKSQAIALGNLTLALIRQDKLDEAASAMHRTIDAVELTRGGGGLNLAFAAGRELRQWRQEPWAQEINDRLLALMAAI</sequence>
<dbReference type="Gene3D" id="1.25.40.10">
    <property type="entry name" value="Tetratricopeptide repeat domain"/>
    <property type="match status" value="1"/>
</dbReference>
<dbReference type="Gene3D" id="1.10.260.40">
    <property type="entry name" value="lambda repressor-like DNA-binding domains"/>
    <property type="match status" value="1"/>
</dbReference>
<comment type="caution">
    <text evidence="2">The sequence shown here is derived from an EMBL/GenBank/DDBJ whole genome shotgun (WGS) entry which is preliminary data.</text>
</comment>
<feature type="domain" description="HTH cro/C1-type" evidence="1">
    <location>
        <begin position="36"/>
        <end position="90"/>
    </location>
</feature>
<dbReference type="SUPFAM" id="SSF48452">
    <property type="entry name" value="TPR-like"/>
    <property type="match status" value="1"/>
</dbReference>
<gene>
    <name evidence="2" type="ORF">TPA0910_74330</name>
</gene>
<proteinExistence type="predicted"/>